<reference evidence="4" key="1">
    <citation type="journal article" date="2020" name="mSystems">
        <title>Genome- and Community-Level Interaction Insights into Carbon Utilization and Element Cycling Functions of Hydrothermarchaeota in Hydrothermal Sediment.</title>
        <authorList>
            <person name="Zhou Z."/>
            <person name="Liu Y."/>
            <person name="Xu W."/>
            <person name="Pan J."/>
            <person name="Luo Z.H."/>
            <person name="Li M."/>
        </authorList>
    </citation>
    <scope>NUCLEOTIDE SEQUENCE [LARGE SCALE GENOMIC DNA]</scope>
    <source>
        <strain evidence="4">SpSt-1109</strain>
    </source>
</reference>
<protein>
    <submittedName>
        <fullName evidence="4">Polysaccharide deacetylase family protein</fullName>
    </submittedName>
</protein>
<dbReference type="GO" id="GO:0016810">
    <property type="term" value="F:hydrolase activity, acting on carbon-nitrogen (but not peptide) bonds"/>
    <property type="evidence" value="ECO:0007669"/>
    <property type="project" value="InterPro"/>
</dbReference>
<dbReference type="InterPro" id="IPR011330">
    <property type="entry name" value="Glyco_hydro/deAcase_b/a-brl"/>
</dbReference>
<accession>A0A7J3YTX8</accession>
<feature type="domain" description="NodB homology" evidence="3">
    <location>
        <begin position="85"/>
        <end position="334"/>
    </location>
</feature>
<comment type="caution">
    <text evidence="4">The sequence shown here is derived from an EMBL/GenBank/DDBJ whole genome shotgun (WGS) entry which is preliminary data.</text>
</comment>
<dbReference type="Pfam" id="PF01522">
    <property type="entry name" value="Polysacc_deac_1"/>
    <property type="match status" value="2"/>
</dbReference>
<feature type="non-terminal residue" evidence="4">
    <location>
        <position position="334"/>
    </location>
</feature>
<dbReference type="AlphaFoldDB" id="A0A7J3YTX8"/>
<dbReference type="GO" id="GO:0005975">
    <property type="term" value="P:carbohydrate metabolic process"/>
    <property type="evidence" value="ECO:0007669"/>
    <property type="project" value="InterPro"/>
</dbReference>
<name>A0A7J3YTX8_9CREN</name>
<dbReference type="Gene3D" id="3.20.20.370">
    <property type="entry name" value="Glycoside hydrolase/deacetylase"/>
    <property type="match status" value="1"/>
</dbReference>
<dbReference type="InterPro" id="IPR002509">
    <property type="entry name" value="NODB_dom"/>
</dbReference>
<dbReference type="PANTHER" id="PTHR34216:SF3">
    <property type="entry name" value="POLY-BETA-1,6-N-ACETYL-D-GLUCOSAMINE N-DEACETYLASE"/>
    <property type="match status" value="1"/>
</dbReference>
<dbReference type="CDD" id="cd10918">
    <property type="entry name" value="CE4_NodB_like_5s_6s"/>
    <property type="match status" value="1"/>
</dbReference>
<dbReference type="InterPro" id="IPR051398">
    <property type="entry name" value="Polysacch_Deacetylase"/>
</dbReference>
<dbReference type="SUPFAM" id="SSF88713">
    <property type="entry name" value="Glycoside hydrolase/deacetylase"/>
    <property type="match status" value="1"/>
</dbReference>
<organism evidence="4">
    <name type="scientific">Ignisphaera aggregans</name>
    <dbReference type="NCBI Taxonomy" id="334771"/>
    <lineage>
        <taxon>Archaea</taxon>
        <taxon>Thermoproteota</taxon>
        <taxon>Thermoprotei</taxon>
        <taxon>Desulfurococcales</taxon>
        <taxon>Desulfurococcaceae</taxon>
        <taxon>Ignisphaera</taxon>
    </lineage>
</organism>
<evidence type="ECO:0000313" key="4">
    <source>
        <dbReference type="EMBL" id="HHP92160.1"/>
    </source>
</evidence>
<keyword evidence="2" id="KW-0732">Signal</keyword>
<dbReference type="PROSITE" id="PS51677">
    <property type="entry name" value="NODB"/>
    <property type="match status" value="1"/>
</dbReference>
<dbReference type="GO" id="GO:0005576">
    <property type="term" value="C:extracellular region"/>
    <property type="evidence" value="ECO:0007669"/>
    <property type="project" value="UniProtKB-SubCell"/>
</dbReference>
<evidence type="ECO:0000256" key="2">
    <source>
        <dbReference type="ARBA" id="ARBA00022729"/>
    </source>
</evidence>
<gene>
    <name evidence="4" type="ORF">ENM70_00815</name>
</gene>
<dbReference type="PANTHER" id="PTHR34216">
    <property type="match status" value="1"/>
</dbReference>
<evidence type="ECO:0000259" key="3">
    <source>
        <dbReference type="PROSITE" id="PS51677"/>
    </source>
</evidence>
<sequence length="334" mass="38696">MKLSSFLQYLDALGLLDLIVKLKLRNSILLVIMCHEIGKNVYYEEGIPTKLFEAELRYLLKLRFTFLPLCEALEIIEEEPERPHRIAVLTFDDAYKGVYENALPIMLKHGMRGTIYPVAGFVERSVAHWAVQIGFILRNMKTPVKIKLESLDTSLYINDEYDKRIALKTLLNMLPRMDVDEINSVIQCLTQFLDRELLHEIQELHERTMMNKEQLKEMAELGFEIGGHGYWHVGLTNISRERVRQEIESSLNFVNAFMSSSVCKLRTFAYPYGLYDDNVIGVLKELGFHAAVTMKPIVNKANNLKLYEIGRLSPYRFGLMTLSSFKVQLMRVYT</sequence>
<proteinExistence type="predicted"/>
<dbReference type="EMBL" id="DRYU01000020">
    <property type="protein sequence ID" value="HHP92160.1"/>
    <property type="molecule type" value="Genomic_DNA"/>
</dbReference>
<evidence type="ECO:0000256" key="1">
    <source>
        <dbReference type="ARBA" id="ARBA00004613"/>
    </source>
</evidence>
<comment type="subcellular location">
    <subcellularLocation>
        <location evidence="1">Secreted</location>
    </subcellularLocation>
</comment>